<sequence length="350" mass="39453">MLGSGSLVGLPPKCLFTLAKLPAYVDERQPPRRRAPFLTISSHRLVHGVDLIMPEILFDKVSPKLSEKHLSKPYCRVTMSLAEIVESEFLNVYIKNGNARMLSEGQPSRDNVYSLVDGTLHLEMDKATYEQCGLVGEPVEYGGKKHSKARYVVRLNLRLPSMAYGKKGFQRVVWAFKNVLNHHITWLFHDPAVESAENAGPLSKYSPKYTQATPSIQRLQETWIPNITETQMTESIFDQEALLEWISLVALDSPRVTPVDSVDPFISRYQPPGFGRGNRSSATGEWLQGRLVRARWHGFLSSDFVASIWLMTNKMTGEGEWNALNVRTFDGPSYTTLNLGSHHTMTWGSD</sequence>
<dbReference type="OrthoDB" id="63112at2759"/>
<keyword evidence="2" id="KW-1185">Reference proteome</keyword>
<dbReference type="EMBL" id="MU001672">
    <property type="protein sequence ID" value="KAF2461054.1"/>
    <property type="molecule type" value="Genomic_DNA"/>
</dbReference>
<dbReference type="AlphaFoldDB" id="A0A6A6PAS0"/>
<dbReference type="GO" id="GO:0030681">
    <property type="term" value="C:multimeric ribonuclease P complex"/>
    <property type="evidence" value="ECO:0007669"/>
    <property type="project" value="TreeGrafter"/>
</dbReference>
<dbReference type="InterPro" id="IPR013893">
    <property type="entry name" value="RNase_P_Rpp40"/>
</dbReference>
<dbReference type="Proteomes" id="UP000799766">
    <property type="component" value="Unassembled WGS sequence"/>
</dbReference>
<gene>
    <name evidence="1" type="ORF">BDY21DRAFT_279597</name>
</gene>
<dbReference type="PANTHER" id="PTHR15396">
    <property type="entry name" value="RIBONUCLEASE P PROTEIN SUBUNIT P40"/>
    <property type="match status" value="1"/>
</dbReference>
<protein>
    <submittedName>
        <fullName evidence="1">Ribonuclease P 40kDa subunit-domain-containing protein</fullName>
    </submittedName>
</protein>
<dbReference type="PANTHER" id="PTHR15396:SF1">
    <property type="entry name" value="RIBONUCLEASE P PROTEIN SUBUNIT P40"/>
    <property type="match status" value="1"/>
</dbReference>
<dbReference type="GO" id="GO:0004526">
    <property type="term" value="F:ribonuclease P activity"/>
    <property type="evidence" value="ECO:0007669"/>
    <property type="project" value="TreeGrafter"/>
</dbReference>
<evidence type="ECO:0000313" key="2">
    <source>
        <dbReference type="Proteomes" id="UP000799766"/>
    </source>
</evidence>
<dbReference type="GO" id="GO:0001682">
    <property type="term" value="P:tRNA 5'-leader removal"/>
    <property type="evidence" value="ECO:0007669"/>
    <property type="project" value="InterPro"/>
</dbReference>
<reference evidence="1" key="1">
    <citation type="journal article" date="2020" name="Stud. Mycol.">
        <title>101 Dothideomycetes genomes: a test case for predicting lifestyles and emergence of pathogens.</title>
        <authorList>
            <person name="Haridas S."/>
            <person name="Albert R."/>
            <person name="Binder M."/>
            <person name="Bloem J."/>
            <person name="Labutti K."/>
            <person name="Salamov A."/>
            <person name="Andreopoulos B."/>
            <person name="Baker S."/>
            <person name="Barry K."/>
            <person name="Bills G."/>
            <person name="Bluhm B."/>
            <person name="Cannon C."/>
            <person name="Castanera R."/>
            <person name="Culley D."/>
            <person name="Daum C."/>
            <person name="Ezra D."/>
            <person name="Gonzalez J."/>
            <person name="Henrissat B."/>
            <person name="Kuo A."/>
            <person name="Liang C."/>
            <person name="Lipzen A."/>
            <person name="Lutzoni F."/>
            <person name="Magnuson J."/>
            <person name="Mondo S."/>
            <person name="Nolan M."/>
            <person name="Ohm R."/>
            <person name="Pangilinan J."/>
            <person name="Park H.-J."/>
            <person name="Ramirez L."/>
            <person name="Alfaro M."/>
            <person name="Sun H."/>
            <person name="Tritt A."/>
            <person name="Yoshinaga Y."/>
            <person name="Zwiers L.-H."/>
            <person name="Turgeon B."/>
            <person name="Goodwin S."/>
            <person name="Spatafora J."/>
            <person name="Crous P."/>
            <person name="Grigoriev I."/>
        </authorList>
    </citation>
    <scope>NUCLEOTIDE SEQUENCE</scope>
    <source>
        <strain evidence="1">ATCC 16933</strain>
    </source>
</reference>
<dbReference type="GO" id="GO:0000171">
    <property type="term" value="F:ribonuclease MRP activity"/>
    <property type="evidence" value="ECO:0007669"/>
    <property type="project" value="TreeGrafter"/>
</dbReference>
<dbReference type="Pfam" id="PF08584">
    <property type="entry name" value="Ribonuc_P_40"/>
    <property type="match status" value="1"/>
</dbReference>
<dbReference type="GO" id="GO:0000172">
    <property type="term" value="C:ribonuclease MRP complex"/>
    <property type="evidence" value="ECO:0007669"/>
    <property type="project" value="TreeGrafter"/>
</dbReference>
<dbReference type="GO" id="GO:0000447">
    <property type="term" value="P:endonucleolytic cleavage in ITS1 to separate SSU-rRNA from 5.8S rRNA and LSU-rRNA from tricistronic rRNA transcript (SSU-rRNA, 5.8S rRNA, LSU-rRNA)"/>
    <property type="evidence" value="ECO:0007669"/>
    <property type="project" value="TreeGrafter"/>
</dbReference>
<evidence type="ECO:0000313" key="1">
    <source>
        <dbReference type="EMBL" id="KAF2461054.1"/>
    </source>
</evidence>
<proteinExistence type="predicted"/>
<organism evidence="1 2">
    <name type="scientific">Lineolata rhizophorae</name>
    <dbReference type="NCBI Taxonomy" id="578093"/>
    <lineage>
        <taxon>Eukaryota</taxon>
        <taxon>Fungi</taxon>
        <taxon>Dikarya</taxon>
        <taxon>Ascomycota</taxon>
        <taxon>Pezizomycotina</taxon>
        <taxon>Dothideomycetes</taxon>
        <taxon>Dothideomycetes incertae sedis</taxon>
        <taxon>Lineolatales</taxon>
        <taxon>Lineolataceae</taxon>
        <taxon>Lineolata</taxon>
    </lineage>
</organism>
<accession>A0A6A6PAS0</accession>
<name>A0A6A6PAS0_9PEZI</name>